<name>A7S8P9_NEMVE</name>
<evidence type="ECO:0000313" key="4">
    <source>
        <dbReference type="Proteomes" id="UP000001593"/>
    </source>
</evidence>
<dbReference type="InterPro" id="IPR002110">
    <property type="entry name" value="Ankyrin_rpt"/>
</dbReference>
<dbReference type="SMART" id="SM00248">
    <property type="entry name" value="ANK"/>
    <property type="match status" value="2"/>
</dbReference>
<dbReference type="EMBL" id="DS469599">
    <property type="protein sequence ID" value="EDO39911.1"/>
    <property type="molecule type" value="Genomic_DNA"/>
</dbReference>
<dbReference type="InParanoid" id="A7S8P9"/>
<evidence type="ECO:0000313" key="3">
    <source>
        <dbReference type="EMBL" id="EDO39911.1"/>
    </source>
</evidence>
<feature type="compositionally biased region" description="Basic and acidic residues" evidence="2">
    <location>
        <begin position="1"/>
        <end position="29"/>
    </location>
</feature>
<dbReference type="PROSITE" id="PS50297">
    <property type="entry name" value="ANK_REP_REGION"/>
    <property type="match status" value="2"/>
</dbReference>
<dbReference type="PROSITE" id="PS50088">
    <property type="entry name" value="ANK_REPEAT"/>
    <property type="match status" value="2"/>
</dbReference>
<dbReference type="OrthoDB" id="2428204at2759"/>
<protein>
    <submittedName>
        <fullName evidence="3">Uncharacterized protein</fullName>
    </submittedName>
</protein>
<accession>A7S8P9</accession>
<feature type="region of interest" description="Disordered" evidence="2">
    <location>
        <begin position="1"/>
        <end position="111"/>
    </location>
</feature>
<dbReference type="STRING" id="45351.A7S8P9"/>
<sequence length="188" mass="20741">MPQLKLKQEVPNDNKRDGKMFYLRKEAITAKKKKGITTGEDHKEEKNEKVNSDEYRNRHNSQSSPETVNPRRNSSKDSVQGRKLPKREAPKATTTSYISIKDPLRSTPPERYSERGSFILHEAVASGLLDFAEILINAGAEVTELTPNGLTPLEVAVLAGNFDAAALLLKYGAPVAPIRNGAPTSVKM</sequence>
<dbReference type="InterPro" id="IPR036770">
    <property type="entry name" value="Ankyrin_rpt-contain_sf"/>
</dbReference>
<dbReference type="SUPFAM" id="SSF48403">
    <property type="entry name" value="Ankyrin repeat"/>
    <property type="match status" value="1"/>
</dbReference>
<organism evidence="3 4">
    <name type="scientific">Nematostella vectensis</name>
    <name type="common">Starlet sea anemone</name>
    <dbReference type="NCBI Taxonomy" id="45351"/>
    <lineage>
        <taxon>Eukaryota</taxon>
        <taxon>Metazoa</taxon>
        <taxon>Cnidaria</taxon>
        <taxon>Anthozoa</taxon>
        <taxon>Hexacorallia</taxon>
        <taxon>Actiniaria</taxon>
        <taxon>Edwardsiidae</taxon>
        <taxon>Nematostella</taxon>
    </lineage>
</organism>
<dbReference type="Gene3D" id="1.25.40.20">
    <property type="entry name" value="Ankyrin repeat-containing domain"/>
    <property type="match status" value="1"/>
</dbReference>
<feature type="repeat" description="ANK" evidence="1">
    <location>
        <begin position="148"/>
        <end position="180"/>
    </location>
</feature>
<dbReference type="PhylomeDB" id="A7S8P9"/>
<evidence type="ECO:0000256" key="2">
    <source>
        <dbReference type="SAM" id="MobiDB-lite"/>
    </source>
</evidence>
<evidence type="ECO:0000256" key="1">
    <source>
        <dbReference type="PROSITE-ProRule" id="PRU00023"/>
    </source>
</evidence>
<reference evidence="3 4" key="1">
    <citation type="journal article" date="2007" name="Science">
        <title>Sea anemone genome reveals ancestral eumetazoan gene repertoire and genomic organization.</title>
        <authorList>
            <person name="Putnam N.H."/>
            <person name="Srivastava M."/>
            <person name="Hellsten U."/>
            <person name="Dirks B."/>
            <person name="Chapman J."/>
            <person name="Salamov A."/>
            <person name="Terry A."/>
            <person name="Shapiro H."/>
            <person name="Lindquist E."/>
            <person name="Kapitonov V.V."/>
            <person name="Jurka J."/>
            <person name="Genikhovich G."/>
            <person name="Grigoriev I.V."/>
            <person name="Lucas S.M."/>
            <person name="Steele R.E."/>
            <person name="Finnerty J.R."/>
            <person name="Technau U."/>
            <person name="Martindale M.Q."/>
            <person name="Rokhsar D.S."/>
        </authorList>
    </citation>
    <scope>NUCLEOTIDE SEQUENCE [LARGE SCALE GENOMIC DNA]</scope>
    <source>
        <strain evidence="4">CH2 X CH6</strain>
    </source>
</reference>
<dbReference type="HOGENOM" id="CLU_1442694_0_0_1"/>
<feature type="compositionally biased region" description="Basic and acidic residues" evidence="2">
    <location>
        <begin position="39"/>
        <end position="57"/>
    </location>
</feature>
<feature type="compositionally biased region" description="Polar residues" evidence="2">
    <location>
        <begin position="60"/>
        <end position="78"/>
    </location>
</feature>
<dbReference type="Pfam" id="PF12796">
    <property type="entry name" value="Ank_2"/>
    <property type="match status" value="1"/>
</dbReference>
<dbReference type="Proteomes" id="UP000001593">
    <property type="component" value="Unassembled WGS sequence"/>
</dbReference>
<gene>
    <name evidence="3" type="ORF">NEMVEDRAFT_v1g208506</name>
</gene>
<proteinExistence type="predicted"/>
<feature type="repeat" description="ANK" evidence="1">
    <location>
        <begin position="115"/>
        <end position="147"/>
    </location>
</feature>
<dbReference type="AlphaFoldDB" id="A7S8P9"/>
<keyword evidence="1" id="KW-0040">ANK repeat</keyword>
<keyword evidence="4" id="KW-1185">Reference proteome</keyword>